<evidence type="ECO:0000313" key="2">
    <source>
        <dbReference type="EMBL" id="VDS04058.1"/>
    </source>
</evidence>
<accession>A0A3S4D494</accession>
<reference evidence="2 3" key="1">
    <citation type="submission" date="2018-12" db="EMBL/GenBank/DDBJ databases">
        <authorList>
            <person name="Criscuolo A."/>
        </authorList>
    </citation>
    <scope>NUCLEOTIDE SEQUENCE [LARGE SCALE GENOMIC DNA]</scope>
    <source>
        <strain evidence="2">ACIP1116281</strain>
    </source>
</reference>
<protein>
    <recommendedName>
        <fullName evidence="1">DUF4180 domain-containing protein</fullName>
    </recommendedName>
</protein>
<dbReference type="OrthoDB" id="8595425at2"/>
<dbReference type="Proteomes" id="UP000268844">
    <property type="component" value="Unassembled WGS sequence"/>
</dbReference>
<dbReference type="AlphaFoldDB" id="A0A3S4D494"/>
<dbReference type="Pfam" id="PF13788">
    <property type="entry name" value="DUF4180"/>
    <property type="match status" value="1"/>
</dbReference>
<name>A0A3S4D494_9HYPH</name>
<organism evidence="2 3">
    <name type="scientific">Devosia equisanguinis</name>
    <dbReference type="NCBI Taxonomy" id="2490941"/>
    <lineage>
        <taxon>Bacteria</taxon>
        <taxon>Pseudomonadati</taxon>
        <taxon>Pseudomonadota</taxon>
        <taxon>Alphaproteobacteria</taxon>
        <taxon>Hyphomicrobiales</taxon>
        <taxon>Devosiaceae</taxon>
        <taxon>Devosia</taxon>
    </lineage>
</organism>
<feature type="domain" description="DUF4180" evidence="1">
    <location>
        <begin position="12"/>
        <end position="116"/>
    </location>
</feature>
<dbReference type="InterPro" id="IPR025438">
    <property type="entry name" value="DUF4180"/>
</dbReference>
<gene>
    <name evidence="2" type="ORF">DEVEQU_01189</name>
</gene>
<dbReference type="EMBL" id="UZWD01000018">
    <property type="protein sequence ID" value="VDS04058.1"/>
    <property type="molecule type" value="Genomic_DNA"/>
</dbReference>
<evidence type="ECO:0000313" key="3">
    <source>
        <dbReference type="Proteomes" id="UP000268844"/>
    </source>
</evidence>
<sequence>MDIEKLGPLTLAFLPSEGPLQGSEADAVDIIGNTYGTGAEMVVVPVGRLVPEFLQLDTRVAGLFFQKMQNYSLRLAVIGDISERMAASKALRDFVGETNRIGHHLFVPDRAALVAALERGR</sequence>
<dbReference type="RefSeq" id="WP_126149650.1">
    <property type="nucleotide sequence ID" value="NZ_JBHTMH010000001.1"/>
</dbReference>
<keyword evidence="3" id="KW-1185">Reference proteome</keyword>
<proteinExistence type="predicted"/>
<evidence type="ECO:0000259" key="1">
    <source>
        <dbReference type="Pfam" id="PF13788"/>
    </source>
</evidence>